<keyword evidence="4 7" id="KW-0812">Transmembrane</keyword>
<keyword evidence="3" id="KW-1003">Cell membrane</keyword>
<evidence type="ECO:0000259" key="8">
    <source>
        <dbReference type="PROSITE" id="PS50928"/>
    </source>
</evidence>
<evidence type="ECO:0000256" key="7">
    <source>
        <dbReference type="RuleBase" id="RU363032"/>
    </source>
</evidence>
<dbReference type="InterPro" id="IPR045621">
    <property type="entry name" value="BPD_transp_1_N"/>
</dbReference>
<evidence type="ECO:0000313" key="10">
    <source>
        <dbReference type="Proteomes" id="UP000001068"/>
    </source>
</evidence>
<comment type="similarity">
    <text evidence="7">Belongs to the binding-protein-dependent transport system permease family.</text>
</comment>
<dbReference type="GO" id="GO:0055085">
    <property type="term" value="P:transmembrane transport"/>
    <property type="evidence" value="ECO:0007669"/>
    <property type="project" value="InterPro"/>
</dbReference>
<name>E8R8N5_DESM0</name>
<feature type="domain" description="ABC transmembrane type-1" evidence="8">
    <location>
        <begin position="101"/>
        <end position="329"/>
    </location>
</feature>
<dbReference type="InterPro" id="IPR035906">
    <property type="entry name" value="MetI-like_sf"/>
</dbReference>
<accession>E8R8N5</accession>
<feature type="transmembrane region" description="Helical" evidence="7">
    <location>
        <begin position="140"/>
        <end position="161"/>
    </location>
</feature>
<dbReference type="STRING" id="765177.Desmu_0551"/>
<evidence type="ECO:0000256" key="3">
    <source>
        <dbReference type="ARBA" id="ARBA00022475"/>
    </source>
</evidence>
<dbReference type="RefSeq" id="WP_013562083.1">
    <property type="nucleotide sequence ID" value="NC_014961.1"/>
</dbReference>
<dbReference type="eggNOG" id="arCOG00751">
    <property type="taxonomic scope" value="Archaea"/>
</dbReference>
<evidence type="ECO:0000256" key="4">
    <source>
        <dbReference type="ARBA" id="ARBA00022692"/>
    </source>
</evidence>
<sequence length="338" mass="37157" precursor="true">MPGLGRYLVIRALMIVPTVLILYTLVFIVLRVLPGDPVLAVVGTKNISPEQLEYLRRLAGLDKPLYQQYVDYLIGVFKGDFGRTLANPVGKPVADYLAERLPATIELTVFAFIVSVVIGLSTGLAAAVKNRSRMDAAMRVYSIVSYSLFIPILGITLQYVFGVLLKILPTGGRLSARYYVEPVTGFMLIDTLIAGDPGAFADAVAHLVLPSLTLGIVLSGSYTRLVRNNMVEVLRSDFIRSYRARGIPEGRVLRYAFKNVLIPVVTYMGLQVAMLLGGAVLTETTFSWPGIGRFIVERIEYRDYTSIQGVVVVYALIVGLVSLVVDAVYALIDPRVRY</sequence>
<dbReference type="Pfam" id="PF19300">
    <property type="entry name" value="BPD_transp_1_N"/>
    <property type="match status" value="1"/>
</dbReference>
<evidence type="ECO:0000256" key="6">
    <source>
        <dbReference type="ARBA" id="ARBA00023136"/>
    </source>
</evidence>
<proteinExistence type="inferred from homology"/>
<evidence type="ECO:0000256" key="1">
    <source>
        <dbReference type="ARBA" id="ARBA00004651"/>
    </source>
</evidence>
<protein>
    <submittedName>
        <fullName evidence="9">Binding-protein-dependent transport systems inner membrane component</fullName>
    </submittedName>
</protein>
<dbReference type="GO" id="GO:0005886">
    <property type="term" value="C:plasma membrane"/>
    <property type="evidence" value="ECO:0007669"/>
    <property type="project" value="UniProtKB-SubCell"/>
</dbReference>
<dbReference type="KEGG" id="dmu:Desmu_0551"/>
<evidence type="ECO:0000313" key="9">
    <source>
        <dbReference type="EMBL" id="ADV64861.1"/>
    </source>
</evidence>
<keyword evidence="10" id="KW-1185">Reference proteome</keyword>
<dbReference type="Pfam" id="PF00528">
    <property type="entry name" value="BPD_transp_1"/>
    <property type="match status" value="1"/>
</dbReference>
<comment type="subcellular location">
    <subcellularLocation>
        <location evidence="1 7">Cell membrane</location>
        <topology evidence="1 7">Multi-pass membrane protein</topology>
    </subcellularLocation>
</comment>
<feature type="transmembrane region" description="Helical" evidence="7">
    <location>
        <begin position="12"/>
        <end position="33"/>
    </location>
</feature>
<dbReference type="SUPFAM" id="SSF161098">
    <property type="entry name" value="MetI-like"/>
    <property type="match status" value="1"/>
</dbReference>
<dbReference type="GeneID" id="10153244"/>
<feature type="transmembrane region" description="Helical" evidence="7">
    <location>
        <begin position="311"/>
        <end position="332"/>
    </location>
</feature>
<dbReference type="CDD" id="cd06261">
    <property type="entry name" value="TM_PBP2"/>
    <property type="match status" value="1"/>
</dbReference>
<feature type="transmembrane region" description="Helical" evidence="7">
    <location>
        <begin position="260"/>
        <end position="281"/>
    </location>
</feature>
<dbReference type="Proteomes" id="UP000001068">
    <property type="component" value="Chromosome"/>
</dbReference>
<keyword evidence="5 7" id="KW-1133">Transmembrane helix</keyword>
<dbReference type="OrthoDB" id="44105at2157"/>
<feature type="transmembrane region" description="Helical" evidence="7">
    <location>
        <begin position="107"/>
        <end position="128"/>
    </location>
</feature>
<dbReference type="PANTHER" id="PTHR43163">
    <property type="entry name" value="DIPEPTIDE TRANSPORT SYSTEM PERMEASE PROTEIN DPPB-RELATED"/>
    <property type="match status" value="1"/>
</dbReference>
<reference evidence="9 10" key="2">
    <citation type="journal article" date="2011" name="Stand. Genomic Sci.">
        <title>Complete genome sequence of Desulfurococcus mucosus type strain (O7/1).</title>
        <authorList>
            <person name="Wirth R."/>
            <person name="Chertkov O."/>
            <person name="Held B."/>
            <person name="Lapidus A."/>
            <person name="Nolan M."/>
            <person name="Lucas S."/>
            <person name="Hammon N."/>
            <person name="Deshpande S."/>
            <person name="Cheng J.F."/>
            <person name="Tapia R."/>
            <person name="Han C."/>
            <person name="Goodwin L."/>
            <person name="Pitluck S."/>
            <person name="Liolios K."/>
            <person name="Ioanna P."/>
            <person name="Ivanova N."/>
            <person name="Mavromatis K."/>
            <person name="Mikhailova N."/>
            <person name="Pati A."/>
            <person name="Chen A."/>
            <person name="Palaniappan K."/>
            <person name="Land M."/>
            <person name="Hauser L."/>
            <person name="Chang Y.J."/>
            <person name="Jeffries C.D."/>
            <person name="Bilek Y."/>
            <person name="Hader T."/>
            <person name="Rohde M."/>
            <person name="Spring S."/>
            <person name="Sikorski J."/>
            <person name="Goker M."/>
            <person name="Woyke T."/>
            <person name="Bristow J."/>
            <person name="Eisen J.A."/>
            <person name="Markowitz V."/>
            <person name="Hugenholtz P."/>
            <person name="Kyrpides N.C."/>
            <person name="Klenk H.P."/>
        </authorList>
    </citation>
    <scope>NUCLEOTIDE SEQUENCE [LARGE SCALE GENOMIC DNA]</scope>
    <source>
        <strain evidence="10">ATCC 35584 / DSM 2162 / JCM 9187 / O7/1</strain>
    </source>
</reference>
<keyword evidence="2 7" id="KW-0813">Transport</keyword>
<organism evidence="9 10">
    <name type="scientific">Desulfurococcus mucosus (strain ATCC 35584 / DSM 2162 / JCM 9187 / O7/1)</name>
    <dbReference type="NCBI Taxonomy" id="765177"/>
    <lineage>
        <taxon>Archaea</taxon>
        <taxon>Thermoproteota</taxon>
        <taxon>Thermoprotei</taxon>
        <taxon>Desulfurococcales</taxon>
        <taxon>Desulfurococcaceae</taxon>
        <taxon>Desulfurococcus</taxon>
    </lineage>
</organism>
<dbReference type="Gene3D" id="1.10.3720.10">
    <property type="entry name" value="MetI-like"/>
    <property type="match status" value="1"/>
</dbReference>
<dbReference type="InterPro" id="IPR000515">
    <property type="entry name" value="MetI-like"/>
</dbReference>
<dbReference type="PROSITE" id="PS50928">
    <property type="entry name" value="ABC_TM1"/>
    <property type="match status" value="1"/>
</dbReference>
<dbReference type="HOGENOM" id="CLU_036879_0_3_2"/>
<reference evidence="10" key="1">
    <citation type="submission" date="2010-11" db="EMBL/GenBank/DDBJ databases">
        <title>The complete genome of Desulfurococcus mucosus DSM 2162.</title>
        <authorList>
            <consortium name="US DOE Joint Genome Institute (JGI-PGF)"/>
            <person name="Lucas S."/>
            <person name="Copeland A."/>
            <person name="Lapidus A."/>
            <person name="Bruce D."/>
            <person name="Goodwin L."/>
            <person name="Pitluck S."/>
            <person name="Kyrpides N."/>
            <person name="Mavromatis K."/>
            <person name="Pagani I."/>
            <person name="Ivanova N."/>
            <person name="Ovchinnikova G."/>
            <person name="Chertkov O."/>
            <person name="Held B."/>
            <person name="Brettin T."/>
            <person name="Detter J.C."/>
            <person name="Tapia R."/>
            <person name="Han C."/>
            <person name="Land M."/>
            <person name="Hauser L."/>
            <person name="Markowitz V."/>
            <person name="Cheng J.-F."/>
            <person name="Hugenholtz P."/>
            <person name="Woyke T."/>
            <person name="Wu D."/>
            <person name="Wirth R."/>
            <person name="Bilek Y."/>
            <person name="Hader T."/>
            <person name="Klenk H.-P."/>
            <person name="Eisen J.A."/>
        </authorList>
    </citation>
    <scope>NUCLEOTIDE SEQUENCE [LARGE SCALE GENOMIC DNA]</scope>
    <source>
        <strain evidence="10">ATCC 35584 / DSM 2162 / JCM 9187 / O7/1</strain>
    </source>
</reference>
<keyword evidence="6 7" id="KW-0472">Membrane</keyword>
<dbReference type="AlphaFoldDB" id="E8R8N5"/>
<evidence type="ECO:0000256" key="5">
    <source>
        <dbReference type="ARBA" id="ARBA00022989"/>
    </source>
</evidence>
<dbReference type="EMBL" id="CP002363">
    <property type="protein sequence ID" value="ADV64861.1"/>
    <property type="molecule type" value="Genomic_DNA"/>
</dbReference>
<dbReference type="PANTHER" id="PTHR43163:SF6">
    <property type="entry name" value="DIPEPTIDE TRANSPORT SYSTEM PERMEASE PROTEIN DPPB-RELATED"/>
    <property type="match status" value="1"/>
</dbReference>
<gene>
    <name evidence="9" type="ordered locus">Desmu_0551</name>
</gene>
<feature type="transmembrane region" description="Helical" evidence="7">
    <location>
        <begin position="203"/>
        <end position="225"/>
    </location>
</feature>
<evidence type="ECO:0000256" key="2">
    <source>
        <dbReference type="ARBA" id="ARBA00022448"/>
    </source>
</evidence>